<dbReference type="EMBL" id="SRQM01000448">
    <property type="protein sequence ID" value="KAG6110161.1"/>
    <property type="molecule type" value="Genomic_DNA"/>
</dbReference>
<gene>
    <name evidence="1" type="ORF">E4U13_005488</name>
</gene>
<name>A0A9P7TSH7_9HYPO</name>
<organism evidence="1 2">
    <name type="scientific">Claviceps humidiphila</name>
    <dbReference type="NCBI Taxonomy" id="1294629"/>
    <lineage>
        <taxon>Eukaryota</taxon>
        <taxon>Fungi</taxon>
        <taxon>Dikarya</taxon>
        <taxon>Ascomycota</taxon>
        <taxon>Pezizomycotina</taxon>
        <taxon>Sordariomycetes</taxon>
        <taxon>Hypocreomycetidae</taxon>
        <taxon>Hypocreales</taxon>
        <taxon>Clavicipitaceae</taxon>
        <taxon>Claviceps</taxon>
    </lineage>
</organism>
<reference evidence="1 2" key="1">
    <citation type="journal article" date="2020" name="bioRxiv">
        <title>Whole genome comparisons of ergot fungi reveals the divergence and evolution of species within the genus Claviceps are the result of varying mechanisms driving genome evolution and host range expansion.</title>
        <authorList>
            <person name="Wyka S.A."/>
            <person name="Mondo S.J."/>
            <person name="Liu M."/>
            <person name="Dettman J."/>
            <person name="Nalam V."/>
            <person name="Broders K.D."/>
        </authorList>
    </citation>
    <scope>NUCLEOTIDE SEQUENCE [LARGE SCALE GENOMIC DNA]</scope>
    <source>
        <strain evidence="1 2">LM576</strain>
    </source>
</reference>
<accession>A0A9P7TSH7</accession>
<comment type="caution">
    <text evidence="1">The sequence shown here is derived from an EMBL/GenBank/DDBJ whole genome shotgun (WGS) entry which is preliminary data.</text>
</comment>
<evidence type="ECO:0000313" key="2">
    <source>
        <dbReference type="Proteomes" id="UP000732380"/>
    </source>
</evidence>
<keyword evidence="2" id="KW-1185">Reference proteome</keyword>
<dbReference type="AlphaFoldDB" id="A0A9P7TSH7"/>
<sequence length="65" mass="7219">TAKYLTDLLQLNDVVGYCGLPFRTHVARKLPKQIIRLVYSAGGNVSEDDDEFVKAMASSYSRPSL</sequence>
<protein>
    <submittedName>
        <fullName evidence="1">Uncharacterized protein</fullName>
    </submittedName>
</protein>
<feature type="non-terminal residue" evidence="1">
    <location>
        <position position="1"/>
    </location>
</feature>
<dbReference type="Proteomes" id="UP000732380">
    <property type="component" value="Unassembled WGS sequence"/>
</dbReference>
<evidence type="ECO:0000313" key="1">
    <source>
        <dbReference type="EMBL" id="KAG6110161.1"/>
    </source>
</evidence>
<proteinExistence type="predicted"/>